<feature type="chain" id="PRO_5018740067" description="ABC transporter substrate-binding protein" evidence="2">
    <location>
        <begin position="25"/>
        <end position="368"/>
    </location>
</feature>
<evidence type="ECO:0000256" key="2">
    <source>
        <dbReference type="SAM" id="SignalP"/>
    </source>
</evidence>
<evidence type="ECO:0000256" key="1">
    <source>
        <dbReference type="ARBA" id="ARBA00022729"/>
    </source>
</evidence>
<dbReference type="EMBL" id="UZWD01000038">
    <property type="protein sequence ID" value="VDS05983.1"/>
    <property type="molecule type" value="Genomic_DNA"/>
</dbReference>
<dbReference type="AlphaFoldDB" id="A0A3S4CU92"/>
<reference evidence="3 4" key="1">
    <citation type="submission" date="2018-12" db="EMBL/GenBank/DDBJ databases">
        <authorList>
            <person name="Criscuolo A."/>
        </authorList>
    </citation>
    <scope>NUCLEOTIDE SEQUENCE [LARGE SCALE GENOMIC DNA]</scope>
    <source>
        <strain evidence="3">ACIP1116281</strain>
    </source>
</reference>
<gene>
    <name evidence="3" type="ORF">DEVEQU_03131</name>
</gene>
<dbReference type="Proteomes" id="UP000268844">
    <property type="component" value="Unassembled WGS sequence"/>
</dbReference>
<evidence type="ECO:0000313" key="3">
    <source>
        <dbReference type="EMBL" id="VDS05983.1"/>
    </source>
</evidence>
<organism evidence="3 4">
    <name type="scientific">Devosia equisanguinis</name>
    <dbReference type="NCBI Taxonomy" id="2490941"/>
    <lineage>
        <taxon>Bacteria</taxon>
        <taxon>Pseudomonadati</taxon>
        <taxon>Pseudomonadota</taxon>
        <taxon>Alphaproteobacteria</taxon>
        <taxon>Hyphomicrobiales</taxon>
        <taxon>Devosiaceae</taxon>
        <taxon>Devosia</taxon>
    </lineage>
</organism>
<keyword evidence="4" id="KW-1185">Reference proteome</keyword>
<dbReference type="Gene3D" id="3.40.190.10">
    <property type="entry name" value="Periplasmic binding protein-like II"/>
    <property type="match status" value="2"/>
</dbReference>
<dbReference type="Pfam" id="PF13531">
    <property type="entry name" value="SBP_bac_11"/>
    <property type="match status" value="1"/>
</dbReference>
<feature type="signal peptide" evidence="2">
    <location>
        <begin position="1"/>
        <end position="24"/>
    </location>
</feature>
<protein>
    <recommendedName>
        <fullName evidence="5">ABC transporter substrate-binding protein</fullName>
    </recommendedName>
</protein>
<keyword evidence="1 2" id="KW-0732">Signal</keyword>
<dbReference type="SUPFAM" id="SSF53850">
    <property type="entry name" value="Periplasmic binding protein-like II"/>
    <property type="match status" value="1"/>
</dbReference>
<sequence length="368" mass="39902">MNTNLKRALLLSAAAGLMAGPAMAQTVDELLAAAKNEPPITVYDSTGKIVDMAANFEAKYGLKAVGQKVSANSQLEMIIRESQANNVQGDVALITDAPAVMAQLLPNGFVESWLPADLADKIAPGFQNPLAISTNANVWAYNTEVYESCPVTNIWQLTLPEWRAKVAFVDPLTKGTYTDWFNQMEMHGDAAVATAYKEQFGSDLDTSSESATKQWLKAFAANAPLVVDGDDPVSEAVGAPGQAAPFFGMLSSAKFRDNADKDYKLGLCAEMTPWAGWTYTKLGLIATGTDSPNAARLFVHYILTEEGIAPQVADGKISTNSDVKIPDEEPSGLADHLDALFPYDATTGLDDWETRQDWQDFWTINYRK</sequence>
<proteinExistence type="predicted"/>
<evidence type="ECO:0008006" key="5">
    <source>
        <dbReference type="Google" id="ProtNLM"/>
    </source>
</evidence>
<dbReference type="PANTHER" id="PTHR30006">
    <property type="entry name" value="THIAMINE-BINDING PERIPLASMIC PROTEIN-RELATED"/>
    <property type="match status" value="1"/>
</dbReference>
<evidence type="ECO:0000313" key="4">
    <source>
        <dbReference type="Proteomes" id="UP000268844"/>
    </source>
</evidence>
<name>A0A3S4CU92_9HYPH</name>
<accession>A0A3S4CU92</accession>